<dbReference type="SUPFAM" id="SSF53955">
    <property type="entry name" value="Lysozyme-like"/>
    <property type="match status" value="1"/>
</dbReference>
<proteinExistence type="inferred from homology"/>
<dbReference type="InterPro" id="IPR000189">
    <property type="entry name" value="Transglyc_AS"/>
</dbReference>
<accession>A0A1Q2SKC6</accession>
<gene>
    <name evidence="4" type="ORF">TAO_0197</name>
</gene>
<dbReference type="Proteomes" id="UP000243679">
    <property type="component" value="Chromosome"/>
</dbReference>
<dbReference type="InterPro" id="IPR018392">
    <property type="entry name" value="LysM"/>
</dbReference>
<dbReference type="AlphaFoldDB" id="A0A1Q2SKC6"/>
<keyword evidence="5" id="KW-1185">Reference proteome</keyword>
<evidence type="ECO:0000313" key="5">
    <source>
        <dbReference type="Proteomes" id="UP000243679"/>
    </source>
</evidence>
<dbReference type="InterPro" id="IPR008258">
    <property type="entry name" value="Transglycosylase_SLT_dom_1"/>
</dbReference>
<dbReference type="PROSITE" id="PS51782">
    <property type="entry name" value="LYSM"/>
    <property type="match status" value="2"/>
</dbReference>
<evidence type="ECO:0000259" key="3">
    <source>
        <dbReference type="PROSITE" id="PS51782"/>
    </source>
</evidence>
<evidence type="ECO:0000256" key="1">
    <source>
        <dbReference type="ARBA" id="ARBA00007734"/>
    </source>
</evidence>
<dbReference type="OrthoDB" id="9815002at2"/>
<dbReference type="GO" id="GO:0008933">
    <property type="term" value="F:peptidoglycan lytic transglycosylase activity"/>
    <property type="evidence" value="ECO:0007669"/>
    <property type="project" value="InterPro"/>
</dbReference>
<dbReference type="GO" id="GO:0016020">
    <property type="term" value="C:membrane"/>
    <property type="evidence" value="ECO:0007669"/>
    <property type="project" value="InterPro"/>
</dbReference>
<evidence type="ECO:0000313" key="4">
    <source>
        <dbReference type="EMBL" id="BAW79567.1"/>
    </source>
</evidence>
<dbReference type="CDD" id="cd00118">
    <property type="entry name" value="LysM"/>
    <property type="match status" value="2"/>
</dbReference>
<dbReference type="Gene3D" id="1.10.530.10">
    <property type="match status" value="1"/>
</dbReference>
<name>A0A1Q2SKC6_9GAMM</name>
<dbReference type="RefSeq" id="WP_096526216.1">
    <property type="nucleotide sequence ID" value="NZ_AP014836.1"/>
</dbReference>
<dbReference type="Pfam" id="PF01464">
    <property type="entry name" value="SLT"/>
    <property type="match status" value="1"/>
</dbReference>
<comment type="similarity">
    <text evidence="1">Belongs to the transglycosylase Slt family.</text>
</comment>
<dbReference type="PROSITE" id="PS00922">
    <property type="entry name" value="TRANSGLYCOSYLASE"/>
    <property type="match status" value="1"/>
</dbReference>
<evidence type="ECO:0000256" key="2">
    <source>
        <dbReference type="SAM" id="SignalP"/>
    </source>
</evidence>
<dbReference type="SMART" id="SM00257">
    <property type="entry name" value="LysM"/>
    <property type="match status" value="2"/>
</dbReference>
<dbReference type="GO" id="GO:0000270">
    <property type="term" value="P:peptidoglycan metabolic process"/>
    <property type="evidence" value="ECO:0007669"/>
    <property type="project" value="InterPro"/>
</dbReference>
<dbReference type="PANTHER" id="PTHR33734">
    <property type="entry name" value="LYSM DOMAIN-CONTAINING GPI-ANCHORED PROTEIN 2"/>
    <property type="match status" value="1"/>
</dbReference>
<dbReference type="Pfam" id="PF01476">
    <property type="entry name" value="LysM"/>
    <property type="match status" value="2"/>
</dbReference>
<dbReference type="SUPFAM" id="SSF54106">
    <property type="entry name" value="LysM domain"/>
    <property type="match status" value="2"/>
</dbReference>
<sequence length="491" mass="55781">MPYYFTVILTSLLFSLATPVLSQSQNLFPRPPEIEQDVHFWIRVYTEIDDSHGFIHDKEHLNVIYETLNLPSKSDQQAIKNRKQHYQEILLQLADGKRKNLTKEEQRVLALWPRGISNKDLQAAADEIRFQRGQSNRFREGLIRASAYKPFIFKTLDSLNLPRELVAIPHVESSFNPAAYSHAGAAGLWQFTRPTGQKFLRVDHLVDERLDPFQATIGAAQLLKHNYEIVGTWPLAITAYNHGISGMIQAKGRVGTSDIVAIRKRYKSPIFGFASRNYYVAFLAALEVDAKAKHYFGSLPLNPPQKNEVIELKSFVSINSLQRALKIDHATLKKHNPALLSAIWEGKKYVPQGYKLRIPCTPTCRGTKTIAYLAPWEQFDKQVPDQFHQVQRGETLSGIANHYSIKIQELAEFNGLSNLQNIRAGQRLRLPLSIPQPIAKDYIVQRGDTLSSIAHRFGVALQALLKTNKITDKHQIYEGQRLQLAQSSSKE</sequence>
<keyword evidence="2" id="KW-0732">Signal</keyword>
<feature type="signal peptide" evidence="2">
    <location>
        <begin position="1"/>
        <end position="22"/>
    </location>
</feature>
<feature type="chain" id="PRO_5012320589" evidence="2">
    <location>
        <begin position="23"/>
        <end position="491"/>
    </location>
</feature>
<dbReference type="InterPro" id="IPR023346">
    <property type="entry name" value="Lysozyme-like_dom_sf"/>
</dbReference>
<protein>
    <submittedName>
        <fullName evidence="4">Lytic transglycosylase</fullName>
    </submittedName>
</protein>
<dbReference type="EMBL" id="AP014836">
    <property type="protein sequence ID" value="BAW79567.1"/>
    <property type="molecule type" value="Genomic_DNA"/>
</dbReference>
<dbReference type="InterPro" id="IPR036779">
    <property type="entry name" value="LysM_dom_sf"/>
</dbReference>
<dbReference type="KEGG" id="ntt:TAO_0197"/>
<feature type="domain" description="LysM" evidence="3">
    <location>
        <begin position="440"/>
        <end position="484"/>
    </location>
</feature>
<reference evidence="4 5" key="1">
    <citation type="journal article" date="2017" name="ISME J.">
        <title>An acid-tolerant ammonia-oxidizing ?-proteobacterium from soil.</title>
        <authorList>
            <person name="Hayatsu M."/>
            <person name="Tago K."/>
            <person name="Uchiyama I."/>
            <person name="Toyoda A."/>
            <person name="Wang Y."/>
            <person name="Shimomura Y."/>
            <person name="Okubo T."/>
            <person name="Kurisu F."/>
            <person name="Hirono Y."/>
            <person name="Nonaka K."/>
            <person name="Akiyama H."/>
            <person name="Itoh T."/>
            <person name="Takami H."/>
        </authorList>
    </citation>
    <scope>NUCLEOTIDE SEQUENCE [LARGE SCALE GENOMIC DNA]</scope>
    <source>
        <strain evidence="4 5">TAO100</strain>
    </source>
</reference>
<dbReference type="PANTHER" id="PTHR33734:SF22">
    <property type="entry name" value="MEMBRANE-BOUND LYTIC MUREIN TRANSGLYCOSYLASE D"/>
    <property type="match status" value="1"/>
</dbReference>
<dbReference type="Gene3D" id="3.10.350.10">
    <property type="entry name" value="LysM domain"/>
    <property type="match status" value="2"/>
</dbReference>
<feature type="domain" description="LysM" evidence="3">
    <location>
        <begin position="386"/>
        <end position="430"/>
    </location>
</feature>
<dbReference type="CDD" id="cd16894">
    <property type="entry name" value="MltD-like"/>
    <property type="match status" value="1"/>
</dbReference>
<organism evidence="4 5">
    <name type="scientific">Candidatus Nitrosoglobus terrae</name>
    <dbReference type="NCBI Taxonomy" id="1630141"/>
    <lineage>
        <taxon>Bacteria</taxon>
        <taxon>Pseudomonadati</taxon>
        <taxon>Pseudomonadota</taxon>
        <taxon>Gammaproteobacteria</taxon>
        <taxon>Chromatiales</taxon>
        <taxon>Chromatiaceae</taxon>
        <taxon>Candidatus Nitrosoglobus</taxon>
    </lineage>
</organism>